<evidence type="ECO:0000313" key="4">
    <source>
        <dbReference type="RefSeq" id="XP_027191100.1"/>
    </source>
</evidence>
<keyword evidence="1" id="KW-0175">Coiled coil</keyword>
<organism evidence="3 4">
    <name type="scientific">Cicer arietinum</name>
    <name type="common">Chickpea</name>
    <name type="synonym">Garbanzo</name>
    <dbReference type="NCBI Taxonomy" id="3827"/>
    <lineage>
        <taxon>Eukaryota</taxon>
        <taxon>Viridiplantae</taxon>
        <taxon>Streptophyta</taxon>
        <taxon>Embryophyta</taxon>
        <taxon>Tracheophyta</taxon>
        <taxon>Spermatophyta</taxon>
        <taxon>Magnoliopsida</taxon>
        <taxon>eudicotyledons</taxon>
        <taxon>Gunneridae</taxon>
        <taxon>Pentapetalae</taxon>
        <taxon>rosids</taxon>
        <taxon>fabids</taxon>
        <taxon>Fabales</taxon>
        <taxon>Fabaceae</taxon>
        <taxon>Papilionoideae</taxon>
        <taxon>50 kb inversion clade</taxon>
        <taxon>NPAAA clade</taxon>
        <taxon>Hologalegina</taxon>
        <taxon>IRL clade</taxon>
        <taxon>Cicereae</taxon>
        <taxon>Cicer</taxon>
    </lineage>
</organism>
<dbReference type="AlphaFoldDB" id="A0A3Q7YFU5"/>
<proteinExistence type="predicted"/>
<dbReference type="PANTHER" id="PTHR13690">
    <property type="entry name" value="TRANSCRIPTION FACTOR POSF21-RELATED"/>
    <property type="match status" value="1"/>
</dbReference>
<dbReference type="PaxDb" id="3827-XP_004506703.1"/>
<dbReference type="Proteomes" id="UP000087171">
    <property type="component" value="Chromosome Ca6"/>
</dbReference>
<accession>A0A3Q7YFU5</accession>
<feature type="region of interest" description="Disordered" evidence="2">
    <location>
        <begin position="1"/>
        <end position="26"/>
    </location>
</feature>
<name>A0A3Q7YFU5_CICAR</name>
<feature type="compositionally biased region" description="Acidic residues" evidence="2">
    <location>
        <begin position="144"/>
        <end position="173"/>
    </location>
</feature>
<feature type="compositionally biased region" description="Polar residues" evidence="2">
    <location>
        <begin position="12"/>
        <end position="22"/>
    </location>
</feature>
<protein>
    <submittedName>
        <fullName evidence="4">Probable transcription factor PosF21</fullName>
    </submittedName>
</protein>
<sequence length="173" mass="20270">MDGLKTKKSGMLISTSDNVSNTDSKKSLSRVKHTKLALIDSKIAKRILAKRKFFARLREMKYNNYLSNLEKKVQALQTKAASISAQKSILQRSAEKIAAENNVLRLILESKQQYVYSQMEKIQQLKGEILQQYYDNNETLKKEEEEEEEKEEEEEDQENEEEEDKEEEEEEDK</sequence>
<dbReference type="OrthoDB" id="1435597at2759"/>
<dbReference type="KEGG" id="cam:101513523"/>
<feature type="region of interest" description="Disordered" evidence="2">
    <location>
        <begin position="136"/>
        <end position="173"/>
    </location>
</feature>
<dbReference type="GO" id="GO:0003700">
    <property type="term" value="F:DNA-binding transcription factor activity"/>
    <property type="evidence" value="ECO:0007669"/>
    <property type="project" value="TreeGrafter"/>
</dbReference>
<evidence type="ECO:0000313" key="3">
    <source>
        <dbReference type="Proteomes" id="UP000087171"/>
    </source>
</evidence>
<evidence type="ECO:0000256" key="2">
    <source>
        <dbReference type="SAM" id="MobiDB-lite"/>
    </source>
</evidence>
<dbReference type="RefSeq" id="XP_027191100.1">
    <property type="nucleotide sequence ID" value="XM_027335299.1"/>
</dbReference>
<dbReference type="STRING" id="3827.A0A3Q7YFU5"/>
<reference evidence="4" key="2">
    <citation type="submission" date="2025-08" db="UniProtKB">
        <authorList>
            <consortium name="RefSeq"/>
        </authorList>
    </citation>
    <scope>IDENTIFICATION</scope>
    <source>
        <tissue evidence="4">Etiolated seedlings</tissue>
    </source>
</reference>
<dbReference type="GO" id="GO:0005634">
    <property type="term" value="C:nucleus"/>
    <property type="evidence" value="ECO:0007669"/>
    <property type="project" value="TreeGrafter"/>
</dbReference>
<dbReference type="PANTHER" id="PTHR13690:SF124">
    <property type="entry name" value="TRANSCRIPTION FACTOR RF2A"/>
    <property type="match status" value="1"/>
</dbReference>
<dbReference type="GeneID" id="101513523"/>
<keyword evidence="3" id="KW-1185">Reference proteome</keyword>
<gene>
    <name evidence="4" type="primary">LOC101513523</name>
</gene>
<evidence type="ECO:0000256" key="1">
    <source>
        <dbReference type="SAM" id="Coils"/>
    </source>
</evidence>
<reference evidence="3" key="1">
    <citation type="journal article" date="2013" name="Nat. Biotechnol.">
        <title>Draft genome sequence of chickpea (Cicer arietinum) provides a resource for trait improvement.</title>
        <authorList>
            <person name="Varshney R.K."/>
            <person name="Song C."/>
            <person name="Saxena R.K."/>
            <person name="Azam S."/>
            <person name="Yu S."/>
            <person name="Sharpe A.G."/>
            <person name="Cannon S."/>
            <person name="Baek J."/>
            <person name="Rosen B.D."/>
            <person name="Tar'an B."/>
            <person name="Millan T."/>
            <person name="Zhang X."/>
            <person name="Ramsay L.D."/>
            <person name="Iwata A."/>
            <person name="Wang Y."/>
            <person name="Nelson W."/>
            <person name="Farmer A.D."/>
            <person name="Gaur P.M."/>
            <person name="Soderlund C."/>
            <person name="Penmetsa R.V."/>
            <person name="Xu C."/>
            <person name="Bharti A.K."/>
            <person name="He W."/>
            <person name="Winter P."/>
            <person name="Zhao S."/>
            <person name="Hane J.K."/>
            <person name="Carrasquilla-Garcia N."/>
            <person name="Condie J.A."/>
            <person name="Upadhyaya H.D."/>
            <person name="Luo M.C."/>
            <person name="Thudi M."/>
            <person name="Gowda C.L."/>
            <person name="Singh N.P."/>
            <person name="Lichtenzveig J."/>
            <person name="Gali K.K."/>
            <person name="Rubio J."/>
            <person name="Nadarajan N."/>
            <person name="Dolezel J."/>
            <person name="Bansal K.C."/>
            <person name="Xu X."/>
            <person name="Edwards D."/>
            <person name="Zhang G."/>
            <person name="Kahl G."/>
            <person name="Gil J."/>
            <person name="Singh K.B."/>
            <person name="Datta S.K."/>
            <person name="Jackson S.A."/>
            <person name="Wang J."/>
            <person name="Cook D.R."/>
        </authorList>
    </citation>
    <scope>NUCLEOTIDE SEQUENCE [LARGE SCALE GENOMIC DNA]</scope>
    <source>
        <strain evidence="3">cv. CDC Frontier</strain>
    </source>
</reference>
<feature type="coiled-coil region" evidence="1">
    <location>
        <begin position="59"/>
        <end position="86"/>
    </location>
</feature>